<gene>
    <name evidence="8" type="ORF">HMPREF0870_01948</name>
</gene>
<evidence type="ECO:0000256" key="1">
    <source>
        <dbReference type="ARBA" id="ARBA00003088"/>
    </source>
</evidence>
<evidence type="ECO:0000256" key="5">
    <source>
        <dbReference type="ARBA" id="ARBA00023118"/>
    </source>
</evidence>
<accession>A0ABN0II15</accession>
<comment type="similarity">
    <text evidence="2">Belongs to the CRISPR-associated Csm5 family.</text>
</comment>
<keyword evidence="4" id="KW-0694">RNA-binding</keyword>
<keyword evidence="9" id="KW-1185">Reference proteome</keyword>
<dbReference type="EMBL" id="AMEX01000063">
    <property type="protein sequence ID" value="EKY17213.1"/>
    <property type="molecule type" value="Genomic_DNA"/>
</dbReference>
<dbReference type="PANTHER" id="PTHR38007">
    <property type="entry name" value="CRISPR SYSTEM CMS PROTEIN CSM5"/>
    <property type="match status" value="1"/>
</dbReference>
<dbReference type="Proteomes" id="UP000010412">
    <property type="component" value="Unassembled WGS sequence"/>
</dbReference>
<organism evidence="8 9">
    <name type="scientific">Veillonella atypica KON</name>
    <dbReference type="NCBI Taxonomy" id="1128111"/>
    <lineage>
        <taxon>Bacteria</taxon>
        <taxon>Bacillati</taxon>
        <taxon>Bacillota</taxon>
        <taxon>Negativicutes</taxon>
        <taxon>Veillonellales</taxon>
        <taxon>Veillonellaceae</taxon>
        <taxon>Veillonella</taxon>
    </lineage>
</organism>
<comment type="caution">
    <text evidence="8">The sequence shown here is derived from an EMBL/GenBank/DDBJ whole genome shotgun (WGS) entry which is preliminary data.</text>
</comment>
<feature type="domain" description="CRISPR type III-associated protein" evidence="7">
    <location>
        <begin position="11"/>
        <end position="158"/>
    </location>
</feature>
<evidence type="ECO:0000259" key="7">
    <source>
        <dbReference type="Pfam" id="PF03787"/>
    </source>
</evidence>
<evidence type="ECO:0000313" key="8">
    <source>
        <dbReference type="EMBL" id="EKY17213.1"/>
    </source>
</evidence>
<evidence type="ECO:0000256" key="4">
    <source>
        <dbReference type="ARBA" id="ARBA00022884"/>
    </source>
</evidence>
<dbReference type="PANTHER" id="PTHR38007:SF1">
    <property type="entry name" value="CRISPR SYSTEM CMS PROTEIN CSM5"/>
    <property type="match status" value="1"/>
</dbReference>
<evidence type="ECO:0000313" key="9">
    <source>
        <dbReference type="Proteomes" id="UP000010412"/>
    </source>
</evidence>
<proteinExistence type="inferred from homology"/>
<dbReference type="Pfam" id="PF03787">
    <property type="entry name" value="RAMPs"/>
    <property type="match status" value="1"/>
</dbReference>
<name>A0ABN0II15_9FIRM</name>
<reference evidence="8 9" key="1">
    <citation type="submission" date="2012-05" db="EMBL/GenBank/DDBJ databases">
        <authorList>
            <person name="Weinstock G."/>
            <person name="Sodergren E."/>
            <person name="Lobos E.A."/>
            <person name="Fulton L."/>
            <person name="Fulton R."/>
            <person name="Courtney L."/>
            <person name="Fronick C."/>
            <person name="O'Laughlin M."/>
            <person name="Godfrey J."/>
            <person name="Wilson R.M."/>
            <person name="Miner T."/>
            <person name="Farmer C."/>
            <person name="Delehaunty K."/>
            <person name="Cordes M."/>
            <person name="Minx P."/>
            <person name="Tomlinson C."/>
            <person name="Chen J."/>
            <person name="Wollam A."/>
            <person name="Pepin K.H."/>
            <person name="Bhonagiri V."/>
            <person name="Zhang X."/>
            <person name="Suruliraj S."/>
            <person name="Warren W."/>
            <person name="Mitreva M."/>
            <person name="Mardis E.R."/>
            <person name="Wilson R.K."/>
        </authorList>
    </citation>
    <scope>NUCLEOTIDE SEQUENCE [LARGE SCALE GENOMIC DNA]</scope>
    <source>
        <strain evidence="8 9">KON</strain>
    </source>
</reference>
<dbReference type="NCBIfam" id="TIGR01899">
    <property type="entry name" value="cas_TM1807_csm5"/>
    <property type="match status" value="1"/>
</dbReference>
<protein>
    <recommendedName>
        <fullName evidence="3">CRISPR system Cms protein Csm5</fullName>
    </recommendedName>
    <alternativeName>
        <fullName evidence="6">CRISPR type III A-associated protein Csm5</fullName>
    </alternativeName>
</protein>
<keyword evidence="5" id="KW-0051">Antiviral defense</keyword>
<evidence type="ECO:0000256" key="2">
    <source>
        <dbReference type="ARBA" id="ARBA00006680"/>
    </source>
</evidence>
<sequence>MSNRIDHAQLTLTIVSPTNIGGPEKLTTKDYMYNYDAGEVYLLNNYEWFRFLARHNKLAEFEIYMQNEMVRPNGRTMYDWAKNTIGASQLTKDVLGPAIGSIMKSSIYNEGRKNSLNDITPQIRGANGEVYIPGSSIKGVIDSAIISHMLRRDTRFRATVQQKLKEILYKYRDFQYDKRRCKREISSVLREVNKLIDHKIQALFRDSEKKVNGILASAFRGISVSDAMPMSTIQTEVLKKEDSCIDEDGTHAISVHRECILPNQKFSFTLTLDTAMTKGIGITNVNQVLDILQEDFDATHKLLASKFKKVSPSVFKALESANAYIGSNTGFIQKTVIMAAFTDDEKTGIDIIRAILDVNFPKAKHDIKDKIMAPRALNLVKWNGHYYEMGGIHIGR</sequence>
<dbReference type="InterPro" id="IPR010173">
    <property type="entry name" value="CRISPR-assoc_Csm5"/>
</dbReference>
<comment type="function">
    <text evidence="1">This subunit might be involved in maturation of a crRNA intermediate to its mature form.</text>
</comment>
<evidence type="ECO:0000256" key="6">
    <source>
        <dbReference type="ARBA" id="ARBA00031720"/>
    </source>
</evidence>
<evidence type="ECO:0000256" key="3">
    <source>
        <dbReference type="ARBA" id="ARBA00016113"/>
    </source>
</evidence>
<dbReference type="InterPro" id="IPR005537">
    <property type="entry name" value="RAMP_III_fam"/>
</dbReference>
<dbReference type="RefSeq" id="WP_005382918.1">
    <property type="nucleotide sequence ID" value="NZ_KB291574.1"/>
</dbReference>